<evidence type="ECO:0000313" key="2">
    <source>
        <dbReference type="EMBL" id="MED6284701.1"/>
    </source>
</evidence>
<keyword evidence="1" id="KW-0812">Transmembrane</keyword>
<evidence type="ECO:0000256" key="1">
    <source>
        <dbReference type="SAM" id="Phobius"/>
    </source>
</evidence>
<evidence type="ECO:0000313" key="3">
    <source>
        <dbReference type="Proteomes" id="UP001352852"/>
    </source>
</evidence>
<keyword evidence="1" id="KW-1133">Transmembrane helix</keyword>
<reference evidence="2 3" key="1">
    <citation type="submission" date="2021-06" db="EMBL/GenBank/DDBJ databases">
        <authorList>
            <person name="Palmer J.M."/>
        </authorList>
    </citation>
    <scope>NUCLEOTIDE SEQUENCE [LARGE SCALE GENOMIC DNA]</scope>
    <source>
        <strain evidence="2 3">CL_MEX2019</strain>
        <tissue evidence="2">Muscle</tissue>
    </source>
</reference>
<keyword evidence="3" id="KW-1185">Reference proteome</keyword>
<keyword evidence="1" id="KW-0472">Membrane</keyword>
<dbReference type="Proteomes" id="UP001352852">
    <property type="component" value="Unassembled WGS sequence"/>
</dbReference>
<comment type="caution">
    <text evidence="2">The sequence shown here is derived from an EMBL/GenBank/DDBJ whole genome shotgun (WGS) entry which is preliminary data.</text>
</comment>
<proteinExistence type="predicted"/>
<sequence length="109" mass="12268">MLLTNLTLFMCIIVYNCAFYFIAILLYRKYHRACAEHITELVGKKVLGSTPGRGSFCMECVCSPRACVGSHRVLQLPSTPAMDWPPAHRLLEMGTSFPRPTMEEAVEND</sequence>
<feature type="transmembrane region" description="Helical" evidence="1">
    <location>
        <begin position="6"/>
        <end position="27"/>
    </location>
</feature>
<dbReference type="EMBL" id="JAHUTJ010051319">
    <property type="protein sequence ID" value="MED6284701.1"/>
    <property type="molecule type" value="Genomic_DNA"/>
</dbReference>
<name>A0ABU7ED35_9TELE</name>
<gene>
    <name evidence="2" type="ORF">CHARACLAT_021674</name>
</gene>
<protein>
    <submittedName>
        <fullName evidence="2">Uncharacterized protein</fullName>
    </submittedName>
</protein>
<organism evidence="2 3">
    <name type="scientific">Characodon lateralis</name>
    <dbReference type="NCBI Taxonomy" id="208331"/>
    <lineage>
        <taxon>Eukaryota</taxon>
        <taxon>Metazoa</taxon>
        <taxon>Chordata</taxon>
        <taxon>Craniata</taxon>
        <taxon>Vertebrata</taxon>
        <taxon>Euteleostomi</taxon>
        <taxon>Actinopterygii</taxon>
        <taxon>Neopterygii</taxon>
        <taxon>Teleostei</taxon>
        <taxon>Neoteleostei</taxon>
        <taxon>Acanthomorphata</taxon>
        <taxon>Ovalentaria</taxon>
        <taxon>Atherinomorphae</taxon>
        <taxon>Cyprinodontiformes</taxon>
        <taxon>Goodeidae</taxon>
        <taxon>Characodon</taxon>
    </lineage>
</organism>
<accession>A0ABU7ED35</accession>